<protein>
    <recommendedName>
        <fullName evidence="3">CENP-V/GFA domain-containing protein</fullName>
    </recommendedName>
</protein>
<dbReference type="InterPro" id="IPR011057">
    <property type="entry name" value="Mss4-like_sf"/>
</dbReference>
<accession>A0ABR4BLA2</accession>
<evidence type="ECO:0000313" key="1">
    <source>
        <dbReference type="EMBL" id="KAL2056738.1"/>
    </source>
</evidence>
<comment type="caution">
    <text evidence="1">The sequence shown here is derived from an EMBL/GenBank/DDBJ whole genome shotgun (WGS) entry which is preliminary data.</text>
</comment>
<sequence length="141" mass="15717">MLPDGTTDLQFEGPIVDYKSSKTVTRSFCDHCGANVYFFQDSNNLRPDVCTGIFDRADGVLELRNHIFLPDTKDDGLTVSLSDITAFDGYSTQSKPIEYQKSDRAKSGKDQAIELQAYCQCRGVQFKVSRPENSSRTMASP</sequence>
<name>A0ABR4BLA2_9LECA</name>
<evidence type="ECO:0008006" key="3">
    <source>
        <dbReference type="Google" id="ProtNLM"/>
    </source>
</evidence>
<evidence type="ECO:0000313" key="2">
    <source>
        <dbReference type="Proteomes" id="UP001590951"/>
    </source>
</evidence>
<proteinExistence type="predicted"/>
<organism evidence="1 2">
    <name type="scientific">Lepraria finkii</name>
    <dbReference type="NCBI Taxonomy" id="1340010"/>
    <lineage>
        <taxon>Eukaryota</taxon>
        <taxon>Fungi</taxon>
        <taxon>Dikarya</taxon>
        <taxon>Ascomycota</taxon>
        <taxon>Pezizomycotina</taxon>
        <taxon>Lecanoromycetes</taxon>
        <taxon>OSLEUM clade</taxon>
        <taxon>Lecanoromycetidae</taxon>
        <taxon>Lecanorales</taxon>
        <taxon>Lecanorineae</taxon>
        <taxon>Stereocaulaceae</taxon>
        <taxon>Lepraria</taxon>
    </lineage>
</organism>
<dbReference type="Gene3D" id="3.90.1590.10">
    <property type="entry name" value="glutathione-dependent formaldehyde- activating enzyme (gfa)"/>
    <property type="match status" value="1"/>
</dbReference>
<gene>
    <name evidence="1" type="ORF">ABVK25_003132</name>
</gene>
<keyword evidence="2" id="KW-1185">Reference proteome</keyword>
<dbReference type="SUPFAM" id="SSF51316">
    <property type="entry name" value="Mss4-like"/>
    <property type="match status" value="1"/>
</dbReference>
<dbReference type="EMBL" id="JBHFEH010000007">
    <property type="protein sequence ID" value="KAL2056738.1"/>
    <property type="molecule type" value="Genomic_DNA"/>
</dbReference>
<reference evidence="1 2" key="1">
    <citation type="submission" date="2024-09" db="EMBL/GenBank/DDBJ databases">
        <title>Rethinking Asexuality: The Enigmatic Case of Functional Sexual Genes in Lepraria (Stereocaulaceae).</title>
        <authorList>
            <person name="Doellman M."/>
            <person name="Sun Y."/>
            <person name="Barcenas-Pena A."/>
            <person name="Lumbsch H.T."/>
            <person name="Grewe F."/>
        </authorList>
    </citation>
    <scope>NUCLEOTIDE SEQUENCE [LARGE SCALE GENOMIC DNA]</scope>
    <source>
        <strain evidence="1 2">Grewe 0041</strain>
    </source>
</reference>
<dbReference type="Proteomes" id="UP001590951">
    <property type="component" value="Unassembled WGS sequence"/>
</dbReference>